<keyword evidence="1" id="KW-0472">Membrane</keyword>
<reference evidence="2 3" key="1">
    <citation type="journal article" date="2016" name="Nat. Commun.">
        <title>Thousands of microbial genomes shed light on interconnected biogeochemical processes in an aquifer system.</title>
        <authorList>
            <person name="Anantharaman K."/>
            <person name="Brown C.T."/>
            <person name="Hug L.A."/>
            <person name="Sharon I."/>
            <person name="Castelle C.J."/>
            <person name="Probst A.J."/>
            <person name="Thomas B.C."/>
            <person name="Singh A."/>
            <person name="Wilkins M.J."/>
            <person name="Karaoz U."/>
            <person name="Brodie E.L."/>
            <person name="Williams K.H."/>
            <person name="Hubbard S.S."/>
            <person name="Banfield J.F."/>
        </authorList>
    </citation>
    <scope>NUCLEOTIDE SEQUENCE [LARGE SCALE GENOMIC DNA]</scope>
</reference>
<gene>
    <name evidence="2" type="ORF">A2226_03000</name>
</gene>
<proteinExistence type="predicted"/>
<evidence type="ECO:0000313" key="3">
    <source>
        <dbReference type="Proteomes" id="UP000178936"/>
    </source>
</evidence>
<sequence length="195" mass="22109">MDKVKLIQGLIITGLITIAVGIIWFKIYLITPRFFIYKNKALEFSLQLPSYWENKYKVIENESPPAALFLYQSAKSEPQLIFGIAKITEADWQSITLDRVKKPVSRQLVTAGDSIFYAYWLPNNPYRGVEARNYLTMVRDLSQILNSFSLKTSGLPPTSTVCIQVITPAENTITGEIKDFPTPCEVPEGWEIISP</sequence>
<keyword evidence="1" id="KW-0812">Transmembrane</keyword>
<dbReference type="Proteomes" id="UP000178936">
    <property type="component" value="Unassembled WGS sequence"/>
</dbReference>
<accession>A0A1G2Q560</accession>
<protein>
    <submittedName>
        <fullName evidence="2">Uncharacterized protein</fullName>
    </submittedName>
</protein>
<evidence type="ECO:0000256" key="1">
    <source>
        <dbReference type="SAM" id="Phobius"/>
    </source>
</evidence>
<evidence type="ECO:0000313" key="2">
    <source>
        <dbReference type="EMBL" id="OHA55664.1"/>
    </source>
</evidence>
<organism evidence="2 3">
    <name type="scientific">Candidatus Veblenbacteria bacterium RIFOXYA2_FULL_43_9</name>
    <dbReference type="NCBI Taxonomy" id="1802425"/>
    <lineage>
        <taxon>Bacteria</taxon>
        <taxon>Candidatus Vebleniibacteriota</taxon>
    </lineage>
</organism>
<dbReference type="AlphaFoldDB" id="A0A1G2Q560"/>
<feature type="transmembrane region" description="Helical" evidence="1">
    <location>
        <begin position="6"/>
        <end position="30"/>
    </location>
</feature>
<dbReference type="EMBL" id="MHTB01000008">
    <property type="protein sequence ID" value="OHA55664.1"/>
    <property type="molecule type" value="Genomic_DNA"/>
</dbReference>
<comment type="caution">
    <text evidence="2">The sequence shown here is derived from an EMBL/GenBank/DDBJ whole genome shotgun (WGS) entry which is preliminary data.</text>
</comment>
<name>A0A1G2Q560_9BACT</name>
<keyword evidence="1" id="KW-1133">Transmembrane helix</keyword>